<comment type="caution">
    <text evidence="2">The sequence shown here is derived from an EMBL/GenBank/DDBJ whole genome shotgun (WGS) entry which is preliminary data.</text>
</comment>
<accession>A0A2P5EAN2</accession>
<proteinExistence type="predicted"/>
<sequence length="61" mass="6560">MNYSPSYTTNQTPKKKEETGKSSEVPTSEPGDSVIPTTEMSNILTSQGCPSPPVMPDVETQ</sequence>
<dbReference type="EMBL" id="JXTC01000191">
    <property type="protein sequence ID" value="PON82608.1"/>
    <property type="molecule type" value="Genomic_DNA"/>
</dbReference>
<evidence type="ECO:0000256" key="1">
    <source>
        <dbReference type="SAM" id="MobiDB-lite"/>
    </source>
</evidence>
<keyword evidence="3" id="KW-1185">Reference proteome</keyword>
<feature type="region of interest" description="Disordered" evidence="1">
    <location>
        <begin position="1"/>
        <end position="61"/>
    </location>
</feature>
<evidence type="ECO:0000313" key="2">
    <source>
        <dbReference type="EMBL" id="PON82608.1"/>
    </source>
</evidence>
<dbReference type="AlphaFoldDB" id="A0A2P5EAN2"/>
<feature type="compositionally biased region" description="Polar residues" evidence="1">
    <location>
        <begin position="1"/>
        <end position="12"/>
    </location>
</feature>
<dbReference type="Proteomes" id="UP000237000">
    <property type="component" value="Unassembled WGS sequence"/>
</dbReference>
<name>A0A2P5EAN2_TREOI</name>
<reference evidence="3" key="1">
    <citation type="submission" date="2016-06" db="EMBL/GenBank/DDBJ databases">
        <title>Parallel loss of symbiosis genes in relatives of nitrogen-fixing non-legume Parasponia.</title>
        <authorList>
            <person name="Van Velzen R."/>
            <person name="Holmer R."/>
            <person name="Bu F."/>
            <person name="Rutten L."/>
            <person name="Van Zeijl A."/>
            <person name="Liu W."/>
            <person name="Santuari L."/>
            <person name="Cao Q."/>
            <person name="Sharma T."/>
            <person name="Shen D."/>
            <person name="Roswanjaya Y."/>
            <person name="Wardhani T."/>
            <person name="Kalhor M.S."/>
            <person name="Jansen J."/>
            <person name="Van den Hoogen J."/>
            <person name="Gungor B."/>
            <person name="Hartog M."/>
            <person name="Hontelez J."/>
            <person name="Verver J."/>
            <person name="Yang W.-C."/>
            <person name="Schijlen E."/>
            <person name="Repin R."/>
            <person name="Schilthuizen M."/>
            <person name="Schranz E."/>
            <person name="Heidstra R."/>
            <person name="Miyata K."/>
            <person name="Fedorova E."/>
            <person name="Kohlen W."/>
            <person name="Bisseling T."/>
            <person name="Smit S."/>
            <person name="Geurts R."/>
        </authorList>
    </citation>
    <scope>NUCLEOTIDE SEQUENCE [LARGE SCALE GENOMIC DNA]</scope>
    <source>
        <strain evidence="3">cv. RG33-2</strain>
    </source>
</reference>
<feature type="compositionally biased region" description="Polar residues" evidence="1">
    <location>
        <begin position="35"/>
        <end position="49"/>
    </location>
</feature>
<protein>
    <submittedName>
        <fullName evidence="2">Uncharacterized protein</fullName>
    </submittedName>
</protein>
<organism evidence="2 3">
    <name type="scientific">Trema orientale</name>
    <name type="common">Charcoal tree</name>
    <name type="synonym">Celtis orientalis</name>
    <dbReference type="NCBI Taxonomy" id="63057"/>
    <lineage>
        <taxon>Eukaryota</taxon>
        <taxon>Viridiplantae</taxon>
        <taxon>Streptophyta</taxon>
        <taxon>Embryophyta</taxon>
        <taxon>Tracheophyta</taxon>
        <taxon>Spermatophyta</taxon>
        <taxon>Magnoliopsida</taxon>
        <taxon>eudicotyledons</taxon>
        <taxon>Gunneridae</taxon>
        <taxon>Pentapetalae</taxon>
        <taxon>rosids</taxon>
        <taxon>fabids</taxon>
        <taxon>Rosales</taxon>
        <taxon>Cannabaceae</taxon>
        <taxon>Trema</taxon>
    </lineage>
</organism>
<gene>
    <name evidence="2" type="ORF">TorRG33x02_216170</name>
</gene>
<feature type="non-terminal residue" evidence="2">
    <location>
        <position position="61"/>
    </location>
</feature>
<evidence type="ECO:0000313" key="3">
    <source>
        <dbReference type="Proteomes" id="UP000237000"/>
    </source>
</evidence>
<dbReference type="InParanoid" id="A0A2P5EAN2"/>